<proteinExistence type="predicted"/>
<dbReference type="OrthoDB" id="9768080at2"/>
<dbReference type="Proteomes" id="UP000318733">
    <property type="component" value="Unassembled WGS sequence"/>
</dbReference>
<name>A0A556MBF3_9SPHI</name>
<feature type="chain" id="PRO_5021939461" description="Porin" evidence="1">
    <location>
        <begin position="21"/>
        <end position="404"/>
    </location>
</feature>
<gene>
    <name evidence="2" type="ORF">FO440_20940</name>
</gene>
<evidence type="ECO:0000256" key="1">
    <source>
        <dbReference type="SAM" id="SignalP"/>
    </source>
</evidence>
<dbReference type="SUPFAM" id="SSF56935">
    <property type="entry name" value="Porins"/>
    <property type="match status" value="1"/>
</dbReference>
<evidence type="ECO:0000313" key="2">
    <source>
        <dbReference type="EMBL" id="TSJ37233.1"/>
    </source>
</evidence>
<dbReference type="RefSeq" id="WP_144250268.1">
    <property type="nucleotide sequence ID" value="NZ_VLPK01000005.1"/>
</dbReference>
<protein>
    <recommendedName>
        <fullName evidence="4">Porin</fullName>
    </recommendedName>
</protein>
<sequence>MLKTFTLSLLLSVIAVAAYAQQPLSAEDSLTRNLSSSATTVGGYGNAFYQNNSHLQSAKVNLERGVIFIGHKFNDKISVFSELELEDAKLASGESGGEISFEQLYLKFNLNANQYLVAGLYTPRIGIINENHLPNTFNGNERNYVETLVIPATWRELGVGFYGNLTSVPLTYSVGLVNGLNAGGFAHGTGLRGGQFEGRNASANNLAVTAAVQYFYKDFKFQVSGYYGGAAAVSKRKADSLGLNSGIFGTPVAVGEADVQWAADGFQVRALGTAVSIPDAEKINHAYANNTPKTEYGAYLEVGYDLLSHVKTQHNQQLVVFVRDEKFNLNAEIPNSGVTDGTLNQNHVVAGFTYLPIRNVAVKADVRFIHTGDQNAALIVNPNPVALPYQTDYNLVNLGVAFSF</sequence>
<keyword evidence="3" id="KW-1185">Reference proteome</keyword>
<keyword evidence="1" id="KW-0732">Signal</keyword>
<dbReference type="AlphaFoldDB" id="A0A556MBF3"/>
<evidence type="ECO:0000313" key="3">
    <source>
        <dbReference type="Proteomes" id="UP000318733"/>
    </source>
</evidence>
<organism evidence="2 3">
    <name type="scientific">Mucilaginibacter corticis</name>
    <dbReference type="NCBI Taxonomy" id="2597670"/>
    <lineage>
        <taxon>Bacteria</taxon>
        <taxon>Pseudomonadati</taxon>
        <taxon>Bacteroidota</taxon>
        <taxon>Sphingobacteriia</taxon>
        <taxon>Sphingobacteriales</taxon>
        <taxon>Sphingobacteriaceae</taxon>
        <taxon>Mucilaginibacter</taxon>
    </lineage>
</organism>
<reference evidence="2 3" key="1">
    <citation type="submission" date="2019-07" db="EMBL/GenBank/DDBJ databases">
        <authorList>
            <person name="Huq M.A."/>
        </authorList>
    </citation>
    <scope>NUCLEOTIDE SEQUENCE [LARGE SCALE GENOMIC DNA]</scope>
    <source>
        <strain evidence="2 3">MAH-19</strain>
    </source>
</reference>
<accession>A0A556MBF3</accession>
<dbReference type="EMBL" id="VLPK01000005">
    <property type="protein sequence ID" value="TSJ37233.1"/>
    <property type="molecule type" value="Genomic_DNA"/>
</dbReference>
<comment type="caution">
    <text evidence="2">The sequence shown here is derived from an EMBL/GenBank/DDBJ whole genome shotgun (WGS) entry which is preliminary data.</text>
</comment>
<evidence type="ECO:0008006" key="4">
    <source>
        <dbReference type="Google" id="ProtNLM"/>
    </source>
</evidence>
<feature type="signal peptide" evidence="1">
    <location>
        <begin position="1"/>
        <end position="20"/>
    </location>
</feature>